<dbReference type="OrthoDB" id="2867208at2"/>
<organism evidence="2 3">
    <name type="scientific">Mariniphaga sediminis</name>
    <dbReference type="NCBI Taxonomy" id="1628158"/>
    <lineage>
        <taxon>Bacteria</taxon>
        <taxon>Pseudomonadati</taxon>
        <taxon>Bacteroidota</taxon>
        <taxon>Bacteroidia</taxon>
        <taxon>Marinilabiliales</taxon>
        <taxon>Prolixibacteraceae</taxon>
        <taxon>Mariniphaga</taxon>
    </lineage>
</organism>
<dbReference type="InterPro" id="IPR033786">
    <property type="entry name" value="TTHB210-like"/>
</dbReference>
<proteinExistence type="predicted"/>
<dbReference type="EMBL" id="QWET01000017">
    <property type="protein sequence ID" value="RIH63690.1"/>
    <property type="molecule type" value="Genomic_DNA"/>
</dbReference>
<gene>
    <name evidence="2" type="ORF">D1164_18215</name>
</gene>
<dbReference type="CDD" id="cd11669">
    <property type="entry name" value="TTHB210-like"/>
    <property type="match status" value="1"/>
</dbReference>
<feature type="domain" description="TTHB210-like" evidence="1">
    <location>
        <begin position="75"/>
        <end position="118"/>
    </location>
</feature>
<protein>
    <recommendedName>
        <fullName evidence="1">TTHB210-like domain-containing protein</fullName>
    </recommendedName>
</protein>
<comment type="caution">
    <text evidence="2">The sequence shown here is derived from an EMBL/GenBank/DDBJ whole genome shotgun (WGS) entry which is preliminary data.</text>
</comment>
<evidence type="ECO:0000313" key="2">
    <source>
        <dbReference type="EMBL" id="RIH63690.1"/>
    </source>
</evidence>
<dbReference type="AlphaFoldDB" id="A0A399D021"/>
<dbReference type="PROSITE" id="PS51257">
    <property type="entry name" value="PROKAR_LIPOPROTEIN"/>
    <property type="match status" value="1"/>
</dbReference>
<accession>A0A399D021</accession>
<dbReference type="Proteomes" id="UP000266441">
    <property type="component" value="Unassembled WGS sequence"/>
</dbReference>
<name>A0A399D021_9BACT</name>
<sequence length="272" mass="30520">MKKNFNILISFLIVLTLVFFQSCQKDEILPQQNENASLDVVLKKADGTRTFYGPTVPLGNGVARTWVQKDASGEALLEVGVNISAKALENLPDEPVALVLPFHKTKGQGFYNHVLLDWGPEGHEPPGVYDLAHFDVHFYITSVEERMAIGPQNSDPAPDPKYIPEFYLQLPGVVPEMGSHWIDLLSPELDPVSPEVFTHTFILGSFNGELTFWEPMLTLDFLLGKPDIEVPLRQPSAWQHDGWYPTGYRITWSENPGTYTIALTGLTWRQGE</sequence>
<dbReference type="RefSeq" id="WP_119351333.1">
    <property type="nucleotide sequence ID" value="NZ_QWET01000017.1"/>
</dbReference>
<dbReference type="Pfam" id="PF18197">
    <property type="entry name" value="TTHB210-like"/>
    <property type="match status" value="1"/>
</dbReference>
<keyword evidence="3" id="KW-1185">Reference proteome</keyword>
<evidence type="ECO:0000313" key="3">
    <source>
        <dbReference type="Proteomes" id="UP000266441"/>
    </source>
</evidence>
<reference evidence="2 3" key="1">
    <citation type="journal article" date="2015" name="Int. J. Syst. Evol. Microbiol.">
        <title>Mariniphaga sediminis sp. nov., isolated from coastal sediment.</title>
        <authorList>
            <person name="Wang F.Q."/>
            <person name="Shen Q.Y."/>
            <person name="Chen G.J."/>
            <person name="Du Z.J."/>
        </authorList>
    </citation>
    <scope>NUCLEOTIDE SEQUENCE [LARGE SCALE GENOMIC DNA]</scope>
    <source>
        <strain evidence="2 3">SY21</strain>
    </source>
</reference>
<dbReference type="InterPro" id="IPR040832">
    <property type="entry name" value="TTHB210-like_dom"/>
</dbReference>
<evidence type="ECO:0000259" key="1">
    <source>
        <dbReference type="Pfam" id="PF18197"/>
    </source>
</evidence>